<dbReference type="SUPFAM" id="SSF49785">
    <property type="entry name" value="Galactose-binding domain-like"/>
    <property type="match status" value="1"/>
</dbReference>
<dbReference type="InterPro" id="IPR008979">
    <property type="entry name" value="Galactose-bd-like_sf"/>
</dbReference>
<dbReference type="Pfam" id="PF08547">
    <property type="entry name" value="CIA30"/>
    <property type="match status" value="1"/>
</dbReference>
<dbReference type="Proteomes" id="UP000800096">
    <property type="component" value="Unassembled WGS sequence"/>
</dbReference>
<feature type="domain" description="NADH:ubiquinone oxidoreductase intermediate-associated protein 30" evidence="2">
    <location>
        <begin position="17"/>
        <end position="177"/>
    </location>
</feature>
<dbReference type="GO" id="GO:0051082">
    <property type="term" value="F:unfolded protein binding"/>
    <property type="evidence" value="ECO:0007669"/>
    <property type="project" value="TreeGrafter"/>
</dbReference>
<evidence type="ECO:0000259" key="2">
    <source>
        <dbReference type="Pfam" id="PF08547"/>
    </source>
</evidence>
<comment type="similarity">
    <text evidence="1">Belongs to the CIA30 family.</text>
</comment>
<dbReference type="GO" id="GO:0010257">
    <property type="term" value="P:NADH dehydrogenase complex assembly"/>
    <property type="evidence" value="ECO:0007669"/>
    <property type="project" value="TreeGrafter"/>
</dbReference>
<evidence type="ECO:0000313" key="4">
    <source>
        <dbReference type="Proteomes" id="UP000800096"/>
    </source>
</evidence>
<dbReference type="OrthoDB" id="426386at2759"/>
<protein>
    <submittedName>
        <fullName evidence="3">CIA30 family protein</fullName>
    </submittedName>
</protein>
<accession>A0A6A5QKR4</accession>
<sequence length="254" mass="28255">MGKSPKKVLFGGDNGWSSSDWTSSDDRVRGGASQSYLDCSSAIARFHGNLDITTLGGAGFASQRTDTETRTWDLSSYSGIHLDLVKTDGKKYTFVIKDEILPVDPETGREQSTISWEYDFTDAGGEGLYIPWSQLRPTYRGKEKKDAGDLDTKNIKRFSIMNRSFFGEQQGDFSLEIKSIKAVSQADDLEGGIVSGQNDKDVWSWKNSNLVGLGLILSTTWAVCFGFCWWKGIDTSHMTLSRWWRVTGRKGLGV</sequence>
<reference evidence="3" key="1">
    <citation type="journal article" date="2020" name="Stud. Mycol.">
        <title>101 Dothideomycetes genomes: a test case for predicting lifestyles and emergence of pathogens.</title>
        <authorList>
            <person name="Haridas S."/>
            <person name="Albert R."/>
            <person name="Binder M."/>
            <person name="Bloem J."/>
            <person name="Labutti K."/>
            <person name="Salamov A."/>
            <person name="Andreopoulos B."/>
            <person name="Baker S."/>
            <person name="Barry K."/>
            <person name="Bills G."/>
            <person name="Bluhm B."/>
            <person name="Cannon C."/>
            <person name="Castanera R."/>
            <person name="Culley D."/>
            <person name="Daum C."/>
            <person name="Ezra D."/>
            <person name="Gonzalez J."/>
            <person name="Henrissat B."/>
            <person name="Kuo A."/>
            <person name="Liang C."/>
            <person name="Lipzen A."/>
            <person name="Lutzoni F."/>
            <person name="Magnuson J."/>
            <person name="Mondo S."/>
            <person name="Nolan M."/>
            <person name="Ohm R."/>
            <person name="Pangilinan J."/>
            <person name="Park H.-J."/>
            <person name="Ramirez L."/>
            <person name="Alfaro M."/>
            <person name="Sun H."/>
            <person name="Tritt A."/>
            <person name="Yoshinaga Y."/>
            <person name="Zwiers L.-H."/>
            <person name="Turgeon B."/>
            <person name="Goodwin S."/>
            <person name="Spatafora J."/>
            <person name="Crous P."/>
            <person name="Grigoriev I."/>
        </authorList>
    </citation>
    <scope>NUCLEOTIDE SEQUENCE</scope>
    <source>
        <strain evidence="3">HMLAC05119</strain>
    </source>
</reference>
<organism evidence="3 4">
    <name type="scientific">Ampelomyces quisqualis</name>
    <name type="common">Powdery mildew agent</name>
    <dbReference type="NCBI Taxonomy" id="50730"/>
    <lineage>
        <taxon>Eukaryota</taxon>
        <taxon>Fungi</taxon>
        <taxon>Dikarya</taxon>
        <taxon>Ascomycota</taxon>
        <taxon>Pezizomycotina</taxon>
        <taxon>Dothideomycetes</taxon>
        <taxon>Pleosporomycetidae</taxon>
        <taxon>Pleosporales</taxon>
        <taxon>Pleosporineae</taxon>
        <taxon>Phaeosphaeriaceae</taxon>
        <taxon>Ampelomyces</taxon>
    </lineage>
</organism>
<evidence type="ECO:0000313" key="3">
    <source>
        <dbReference type="EMBL" id="KAF1915256.1"/>
    </source>
</evidence>
<dbReference type="InterPro" id="IPR013857">
    <property type="entry name" value="NADH-UbQ_OxRdtase-assoc_prot30"/>
</dbReference>
<proteinExistence type="inferred from homology"/>
<dbReference type="PANTHER" id="PTHR13194">
    <property type="entry name" value="COMPLEX I INTERMEDIATE-ASSOCIATED PROTEIN 30"/>
    <property type="match status" value="1"/>
</dbReference>
<dbReference type="AlphaFoldDB" id="A0A6A5QKR4"/>
<keyword evidence="4" id="KW-1185">Reference proteome</keyword>
<dbReference type="EMBL" id="ML979136">
    <property type="protein sequence ID" value="KAF1915256.1"/>
    <property type="molecule type" value="Genomic_DNA"/>
</dbReference>
<dbReference type="InterPro" id="IPR039131">
    <property type="entry name" value="NDUFAF1"/>
</dbReference>
<dbReference type="PANTHER" id="PTHR13194:SF19">
    <property type="entry name" value="NAD(P)-BINDING ROSSMANN-FOLD SUPERFAMILY PROTEIN"/>
    <property type="match status" value="1"/>
</dbReference>
<evidence type="ECO:0000256" key="1">
    <source>
        <dbReference type="ARBA" id="ARBA00007884"/>
    </source>
</evidence>
<gene>
    <name evidence="3" type="ORF">BDU57DRAFT_518137</name>
</gene>
<name>A0A6A5QKR4_AMPQU</name>